<dbReference type="GO" id="GO:0045893">
    <property type="term" value="P:positive regulation of DNA-templated transcription"/>
    <property type="evidence" value="ECO:0007669"/>
    <property type="project" value="UniProtKB-ARBA"/>
</dbReference>
<keyword evidence="8" id="KW-0812">Transmembrane</keyword>
<keyword evidence="11" id="KW-0067">ATP-binding</keyword>
<dbReference type="FunFam" id="1.10.10.10:FF:000210">
    <property type="entry name" value="Winged-helix transcriptional response regulator KdpE"/>
    <property type="match status" value="1"/>
</dbReference>
<evidence type="ECO:0000256" key="6">
    <source>
        <dbReference type="ARBA" id="ARBA00022553"/>
    </source>
</evidence>
<protein>
    <recommendedName>
        <fullName evidence="4">histidine kinase</fullName>
        <ecNumber evidence="4">2.7.13.3</ecNumber>
    </recommendedName>
</protein>
<keyword evidence="7" id="KW-0808">Transferase</keyword>
<keyword evidence="16" id="KW-0472">Membrane</keyword>
<dbReference type="SUPFAM" id="SSF52402">
    <property type="entry name" value="Adenine nucleotide alpha hydrolases-like"/>
    <property type="match status" value="1"/>
</dbReference>
<keyword evidence="6 18" id="KW-0597">Phosphoprotein</keyword>
<dbReference type="GO" id="GO:0005737">
    <property type="term" value="C:cytoplasm"/>
    <property type="evidence" value="ECO:0007669"/>
    <property type="project" value="UniProtKB-SubCell"/>
</dbReference>
<reference evidence="24" key="1">
    <citation type="submission" date="2018-08" db="EMBL/GenBank/DDBJ databases">
        <title>Identification of Burkholderia cepacia strains that express a Burkholderia pseudomallei-like capsular polysaccharide.</title>
        <authorList>
            <person name="Burtnick M.N."/>
            <person name="Vongsouvath M."/>
            <person name="Newton P."/>
            <person name="Wuthiekanun V."/>
            <person name="Limmathurotsakul D."/>
            <person name="Brett P.J."/>
            <person name="Chantratita N."/>
            <person name="Dance D.A."/>
        </authorList>
    </citation>
    <scope>NUCLEOTIDE SEQUENCE</scope>
    <source>
        <strain evidence="24">SBXCC001</strain>
    </source>
</reference>
<dbReference type="Pfam" id="PF02702">
    <property type="entry name" value="KdpD"/>
    <property type="match status" value="1"/>
</dbReference>
<proteinExistence type="predicted"/>
<dbReference type="SMART" id="SM00862">
    <property type="entry name" value="Trans_reg_C"/>
    <property type="match status" value="1"/>
</dbReference>
<evidence type="ECO:0000256" key="3">
    <source>
        <dbReference type="ARBA" id="ARBA00004496"/>
    </source>
</evidence>
<keyword evidence="5" id="KW-0963">Cytoplasm</keyword>
<dbReference type="SUPFAM" id="SSF46894">
    <property type="entry name" value="C-terminal effector domain of the bipartite response regulators"/>
    <property type="match status" value="1"/>
</dbReference>
<evidence type="ECO:0000256" key="17">
    <source>
        <dbReference type="ARBA" id="ARBA00023163"/>
    </source>
</evidence>
<evidence type="ECO:0000256" key="8">
    <source>
        <dbReference type="ARBA" id="ARBA00022692"/>
    </source>
</evidence>
<dbReference type="InterPro" id="IPR025201">
    <property type="entry name" value="KdpD_TM"/>
</dbReference>
<sequence length="1269" mass="138809">MNRPDPDQLLDKIQREEEKQQRGKLKIFFGASAGVGKTYAMLLAARARKQEGVDVVVGIVETHGRSETASLLDGLDVLPLMQIEYRGRTIGEFDLDAALARKPQLVLVDELAHSNVPGARHLKRWQDVYELLDAGIDVYTTVNVQHLESLNDVVGAITGIRVWETVPDRVFDVADEVTLVDLPAEELLSRLREGKVYMAQQAERAVRNFFRKGNLIALRELALRRTADRVDAQMREYRADRSIQRIWQARERLLVCVGPGPEAPTLVRAAARLAASLKADWLAVYVETPRLARLPDALRQRTLNALKLAAELGAETATLTGADAVAALIGYAQVRNASKIVAGGSSKTGFLRRFSRPFGERLAERAGDVDLMLIRASAGEDARTPLDAGARAWRDTLSSVVDGRSPPRNYGYAAAICALITGVANLLQGHLDLTNLVMLYLLGVVFSAVRLGRGPGVVQSFLSVAAFDYFFVPPRMSFSVTDTQYLLTFFGMLLTSLVISHLTSSLTRGATIAQRRERRTSAMYAMARELGAALTAEQIVEIGSRHVSEVFRARVAILLPDSGDKVQQKIENPDEAVTITGAALDIDVGQWVYDQQKPAGHGTDTLPAATALYLPLKAPMRTRGVLAVVTKDPGELEVPEQQRMLDAFAAQIALAVERVHYVEIARDALVNMESERLRNSLLSAISHDLRTPLTAIVGLSSMLANARGATRGGGSSAREDELVESIHDEALRMTGIVTNLLDMARLQAGSLQLKRQWSLLEETVGAALAACKRVLARHPARVRLPADLPLLQTDAVLMERLFANLFENAAKYTPLDTPIEIGAERIVDDSRPFVRVFVDDHGPGLPAGMEARIFEKFTRGEKESATPGIGLGLAICRAIVDAHGGKIGALNRLGPDGKVEGARFWFTLPVDTPPPEPGAGDDAPDDEAGAAGAAGAAAGAQMKRPPAGRRRASRRRVRVRAPCSAIASPLRVRRENSTPRSARPANARAAVARPAIARPTRLPTLPARRPAKPLRRPPRRAAPRERRRPYPTNIRMPMSEPTVTVVLIEDEKQIRRFVRSALEEEGIAVFDAETGRQGLIEAATRKPDLAIVDLGLPDGDGLDVIRELRGWSEMPVIVLSARTHEEEKVAALDAGADDYLTKPFGVSELLARIRAHLRRRNQGGAAESPVVKFGDVSVDLALRRVWRGGEVVHLTPLEYRLLATLVRHAGRVLTHRQLLRDVWGPTHVESHHYLRIYMAHLRQKLEADPAQPQHIVTETGVGYRLVGAG</sequence>
<comment type="caution">
    <text evidence="24">The sequence shown here is derived from an EMBL/GenBank/DDBJ whole genome shotgun (WGS) entry which is preliminary data.</text>
</comment>
<dbReference type="Gene3D" id="1.10.10.10">
    <property type="entry name" value="Winged helix-like DNA-binding domain superfamily/Winged helix DNA-binding domain"/>
    <property type="match status" value="1"/>
</dbReference>
<dbReference type="Gene3D" id="1.20.120.620">
    <property type="entry name" value="Backbone structure of the membrane domain of e. Coli histidine kinase receptor kdpd"/>
    <property type="match status" value="1"/>
</dbReference>
<dbReference type="InterPro" id="IPR001789">
    <property type="entry name" value="Sig_transdc_resp-reg_receiver"/>
</dbReference>
<evidence type="ECO:0000256" key="20">
    <source>
        <dbReference type="SAM" id="MobiDB-lite"/>
    </source>
</evidence>
<dbReference type="PROSITE" id="PS50110">
    <property type="entry name" value="RESPONSE_REGULATORY"/>
    <property type="match status" value="1"/>
</dbReference>
<dbReference type="PRINTS" id="PR00344">
    <property type="entry name" value="BCTRLSENSOR"/>
</dbReference>
<dbReference type="AlphaFoldDB" id="A0AAW9D739"/>
<dbReference type="Pfam" id="PF13493">
    <property type="entry name" value="DUF4118"/>
    <property type="match status" value="1"/>
</dbReference>
<dbReference type="CDD" id="cd17620">
    <property type="entry name" value="REC_OmpR_KdpE-like"/>
    <property type="match status" value="1"/>
</dbReference>
<dbReference type="Gene3D" id="3.30.450.40">
    <property type="match status" value="1"/>
</dbReference>
<evidence type="ECO:0000256" key="13">
    <source>
        <dbReference type="ARBA" id="ARBA00023012"/>
    </source>
</evidence>
<feature type="region of interest" description="Disordered" evidence="20">
    <location>
        <begin position="910"/>
        <end position="959"/>
    </location>
</feature>
<feature type="DNA-binding region" description="OmpR/PhoB-type" evidence="19">
    <location>
        <begin position="1168"/>
        <end position="1267"/>
    </location>
</feature>
<dbReference type="InterPro" id="IPR029016">
    <property type="entry name" value="GAF-like_dom_sf"/>
</dbReference>
<evidence type="ECO:0000256" key="19">
    <source>
        <dbReference type="PROSITE-ProRule" id="PRU01091"/>
    </source>
</evidence>
<dbReference type="GO" id="GO:0000155">
    <property type="term" value="F:phosphorelay sensor kinase activity"/>
    <property type="evidence" value="ECO:0007669"/>
    <property type="project" value="InterPro"/>
</dbReference>
<dbReference type="SMART" id="SM00387">
    <property type="entry name" value="HATPase_c"/>
    <property type="match status" value="1"/>
</dbReference>
<feature type="modified residue" description="4-aspartylphosphate" evidence="18">
    <location>
        <position position="1093"/>
    </location>
</feature>
<dbReference type="InterPro" id="IPR014729">
    <property type="entry name" value="Rossmann-like_a/b/a_fold"/>
</dbReference>
<dbReference type="FunFam" id="3.40.50.300:FF:000483">
    <property type="entry name" value="Sensor histidine kinase KdpD"/>
    <property type="match status" value="1"/>
</dbReference>
<dbReference type="InterPro" id="IPR036097">
    <property type="entry name" value="HisK_dim/P_sf"/>
</dbReference>
<dbReference type="SMART" id="SM00448">
    <property type="entry name" value="REC"/>
    <property type="match status" value="1"/>
</dbReference>
<dbReference type="Gene3D" id="6.10.250.690">
    <property type="match status" value="1"/>
</dbReference>
<dbReference type="Pfam" id="PF13492">
    <property type="entry name" value="GAF_3"/>
    <property type="match status" value="1"/>
</dbReference>
<dbReference type="InterPro" id="IPR004358">
    <property type="entry name" value="Sig_transdc_His_kin-like_C"/>
</dbReference>
<evidence type="ECO:0000259" key="21">
    <source>
        <dbReference type="PROSITE" id="PS50109"/>
    </source>
</evidence>
<dbReference type="InterPro" id="IPR003594">
    <property type="entry name" value="HATPase_dom"/>
</dbReference>
<dbReference type="InterPro" id="IPR038318">
    <property type="entry name" value="KdpD_sf"/>
</dbReference>
<feature type="domain" description="Histidine kinase" evidence="21">
    <location>
        <begin position="684"/>
        <end position="912"/>
    </location>
</feature>
<evidence type="ECO:0000259" key="22">
    <source>
        <dbReference type="PROSITE" id="PS50110"/>
    </source>
</evidence>
<dbReference type="CDD" id="cd00383">
    <property type="entry name" value="trans_reg_C"/>
    <property type="match status" value="1"/>
</dbReference>
<organism evidence="24 25">
    <name type="scientific">Burkholderia thailandensis</name>
    <dbReference type="NCBI Taxonomy" id="57975"/>
    <lineage>
        <taxon>Bacteria</taxon>
        <taxon>Pseudomonadati</taxon>
        <taxon>Pseudomonadota</taxon>
        <taxon>Betaproteobacteria</taxon>
        <taxon>Burkholderiales</taxon>
        <taxon>Burkholderiaceae</taxon>
        <taxon>Burkholderia</taxon>
        <taxon>pseudomallei group</taxon>
    </lineage>
</organism>
<dbReference type="InterPro" id="IPR027417">
    <property type="entry name" value="P-loop_NTPase"/>
</dbReference>
<comment type="catalytic activity">
    <reaction evidence="1">
        <text>ATP + protein L-histidine = ADP + protein N-phospho-L-histidine.</text>
        <dbReference type="EC" id="2.7.13.3"/>
    </reaction>
</comment>
<dbReference type="PANTHER" id="PTHR45569:SF1">
    <property type="entry name" value="SENSOR PROTEIN KDPD"/>
    <property type="match status" value="1"/>
</dbReference>
<comment type="subcellular location">
    <subcellularLocation>
        <location evidence="3">Cytoplasm</location>
    </subcellularLocation>
    <subcellularLocation>
        <location evidence="2">Membrane</location>
        <topology evidence="2">Multi-pass membrane protein</topology>
    </subcellularLocation>
</comment>
<dbReference type="CDD" id="cd00075">
    <property type="entry name" value="HATPase"/>
    <property type="match status" value="1"/>
</dbReference>
<feature type="domain" description="Response regulatory" evidence="22">
    <location>
        <begin position="1044"/>
        <end position="1157"/>
    </location>
</feature>
<keyword evidence="9" id="KW-0547">Nucleotide-binding</keyword>
<evidence type="ECO:0000256" key="11">
    <source>
        <dbReference type="ARBA" id="ARBA00022840"/>
    </source>
</evidence>
<dbReference type="Pfam" id="PF02518">
    <property type="entry name" value="HATPase_c"/>
    <property type="match status" value="1"/>
</dbReference>
<feature type="compositionally biased region" description="Basic residues" evidence="20">
    <location>
        <begin position="946"/>
        <end position="959"/>
    </location>
</feature>
<evidence type="ECO:0000256" key="1">
    <source>
        <dbReference type="ARBA" id="ARBA00000085"/>
    </source>
</evidence>
<feature type="compositionally biased region" description="Low complexity" evidence="20">
    <location>
        <begin position="979"/>
        <end position="1008"/>
    </location>
</feature>
<evidence type="ECO:0000256" key="10">
    <source>
        <dbReference type="ARBA" id="ARBA00022777"/>
    </source>
</evidence>
<dbReference type="EMBL" id="QXCT01000002">
    <property type="protein sequence ID" value="MDW9257810.1"/>
    <property type="molecule type" value="Genomic_DNA"/>
</dbReference>
<dbReference type="EC" id="2.7.13.3" evidence="4"/>
<evidence type="ECO:0000256" key="18">
    <source>
        <dbReference type="PROSITE-ProRule" id="PRU00169"/>
    </source>
</evidence>
<evidence type="ECO:0000256" key="12">
    <source>
        <dbReference type="ARBA" id="ARBA00022989"/>
    </source>
</evidence>
<evidence type="ECO:0000256" key="9">
    <source>
        <dbReference type="ARBA" id="ARBA00022741"/>
    </source>
</evidence>
<accession>A0AAW9D739</accession>
<dbReference type="Gene3D" id="3.40.50.2300">
    <property type="match status" value="1"/>
</dbReference>
<dbReference type="PROSITE" id="PS50109">
    <property type="entry name" value="HIS_KIN"/>
    <property type="match status" value="1"/>
</dbReference>
<keyword evidence="10" id="KW-0418">Kinase</keyword>
<evidence type="ECO:0000259" key="23">
    <source>
        <dbReference type="PROSITE" id="PS51755"/>
    </source>
</evidence>
<keyword evidence="15 19" id="KW-0238">DNA-binding</keyword>
<dbReference type="InterPro" id="IPR016032">
    <property type="entry name" value="Sig_transdc_resp-reg_C-effctor"/>
</dbReference>
<feature type="region of interest" description="Disordered" evidence="20">
    <location>
        <begin position="971"/>
        <end position="1036"/>
    </location>
</feature>
<feature type="compositionally biased region" description="Basic residues" evidence="20">
    <location>
        <begin position="1009"/>
        <end position="1029"/>
    </location>
</feature>
<dbReference type="NCBIfam" id="NF007820">
    <property type="entry name" value="PRK10529.1"/>
    <property type="match status" value="1"/>
</dbReference>
<dbReference type="InterPro" id="IPR011006">
    <property type="entry name" value="CheY-like_superfamily"/>
</dbReference>
<dbReference type="Gene3D" id="1.10.287.130">
    <property type="match status" value="1"/>
</dbReference>
<keyword evidence="14" id="KW-0805">Transcription regulation</keyword>
<dbReference type="InterPro" id="IPR036388">
    <property type="entry name" value="WH-like_DNA-bd_sf"/>
</dbReference>
<evidence type="ECO:0000313" key="25">
    <source>
        <dbReference type="Proteomes" id="UP001272137"/>
    </source>
</evidence>
<dbReference type="SMART" id="SM00388">
    <property type="entry name" value="HisKA"/>
    <property type="match status" value="1"/>
</dbReference>
<dbReference type="InterPro" id="IPR005467">
    <property type="entry name" value="His_kinase_dom"/>
</dbReference>
<dbReference type="Gene3D" id="3.30.565.10">
    <property type="entry name" value="Histidine kinase-like ATPase, C-terminal domain"/>
    <property type="match status" value="1"/>
</dbReference>
<dbReference type="Pfam" id="PF00072">
    <property type="entry name" value="Response_reg"/>
    <property type="match status" value="1"/>
</dbReference>
<dbReference type="InterPro" id="IPR001867">
    <property type="entry name" value="OmpR/PhoB-type_DNA-bd"/>
</dbReference>
<dbReference type="Pfam" id="PF00486">
    <property type="entry name" value="Trans_reg_C"/>
    <property type="match status" value="1"/>
</dbReference>
<evidence type="ECO:0000256" key="15">
    <source>
        <dbReference type="ARBA" id="ARBA00023125"/>
    </source>
</evidence>
<evidence type="ECO:0000313" key="24">
    <source>
        <dbReference type="EMBL" id="MDW9257810.1"/>
    </source>
</evidence>
<dbReference type="Pfam" id="PF00512">
    <property type="entry name" value="HisKA"/>
    <property type="match status" value="1"/>
</dbReference>
<dbReference type="GO" id="GO:0042802">
    <property type="term" value="F:identical protein binding"/>
    <property type="evidence" value="ECO:0007669"/>
    <property type="project" value="UniProtKB-ARBA"/>
</dbReference>
<dbReference type="InterPro" id="IPR052023">
    <property type="entry name" value="Histidine_kinase_KdpD"/>
</dbReference>
<evidence type="ECO:0000256" key="5">
    <source>
        <dbReference type="ARBA" id="ARBA00022490"/>
    </source>
</evidence>
<dbReference type="InterPro" id="IPR003661">
    <property type="entry name" value="HisK_dim/P_dom"/>
</dbReference>
<dbReference type="SUPFAM" id="SSF55874">
    <property type="entry name" value="ATPase domain of HSP90 chaperone/DNA topoisomerase II/histidine kinase"/>
    <property type="match status" value="1"/>
</dbReference>
<dbReference type="PANTHER" id="PTHR45569">
    <property type="entry name" value="SENSOR PROTEIN KDPD"/>
    <property type="match status" value="1"/>
</dbReference>
<dbReference type="InterPro" id="IPR003852">
    <property type="entry name" value="Sig_transdc_His_kinase_KdpD_N"/>
</dbReference>
<keyword evidence="17" id="KW-0804">Transcription</keyword>
<dbReference type="FunFam" id="3.40.50.2300:FF:000021">
    <property type="entry name" value="Two-component system response regulator KdpE"/>
    <property type="match status" value="1"/>
</dbReference>
<dbReference type="Proteomes" id="UP001272137">
    <property type="component" value="Unassembled WGS sequence"/>
</dbReference>
<gene>
    <name evidence="24" type="ORF">C7S16_2337</name>
</gene>
<dbReference type="PROSITE" id="PS51755">
    <property type="entry name" value="OMPR_PHOB"/>
    <property type="match status" value="1"/>
</dbReference>
<dbReference type="Gene3D" id="3.40.50.300">
    <property type="entry name" value="P-loop containing nucleotide triphosphate hydrolases"/>
    <property type="match status" value="1"/>
</dbReference>
<evidence type="ECO:0000256" key="14">
    <source>
        <dbReference type="ARBA" id="ARBA00023015"/>
    </source>
</evidence>
<dbReference type="GO" id="GO:0000987">
    <property type="term" value="F:cis-regulatory region sequence-specific DNA binding"/>
    <property type="evidence" value="ECO:0007669"/>
    <property type="project" value="UniProtKB-ARBA"/>
</dbReference>
<dbReference type="CDD" id="cd00082">
    <property type="entry name" value="HisKA"/>
    <property type="match status" value="1"/>
</dbReference>
<dbReference type="SUPFAM" id="SSF47384">
    <property type="entry name" value="Homodimeric domain of signal transducing histidine kinase"/>
    <property type="match status" value="1"/>
</dbReference>
<dbReference type="GO" id="GO:0005524">
    <property type="term" value="F:ATP binding"/>
    <property type="evidence" value="ECO:0007669"/>
    <property type="project" value="UniProtKB-KW"/>
</dbReference>
<evidence type="ECO:0000256" key="16">
    <source>
        <dbReference type="ARBA" id="ARBA00023136"/>
    </source>
</evidence>
<dbReference type="SUPFAM" id="SSF55781">
    <property type="entry name" value="GAF domain-like"/>
    <property type="match status" value="1"/>
</dbReference>
<dbReference type="GO" id="GO:0005886">
    <property type="term" value="C:plasma membrane"/>
    <property type="evidence" value="ECO:0007669"/>
    <property type="project" value="TreeGrafter"/>
</dbReference>
<dbReference type="Gene3D" id="3.40.50.620">
    <property type="entry name" value="HUPs"/>
    <property type="match status" value="1"/>
</dbReference>
<evidence type="ECO:0000256" key="7">
    <source>
        <dbReference type="ARBA" id="ARBA00022679"/>
    </source>
</evidence>
<feature type="compositionally biased region" description="Low complexity" evidence="20">
    <location>
        <begin position="929"/>
        <end position="940"/>
    </location>
</feature>
<evidence type="ECO:0000256" key="2">
    <source>
        <dbReference type="ARBA" id="ARBA00004141"/>
    </source>
</evidence>
<feature type="domain" description="OmpR/PhoB-type" evidence="23">
    <location>
        <begin position="1168"/>
        <end position="1267"/>
    </location>
</feature>
<dbReference type="SUPFAM" id="SSF52172">
    <property type="entry name" value="CheY-like"/>
    <property type="match status" value="1"/>
</dbReference>
<name>A0AAW9D739_BURTH</name>
<dbReference type="InterPro" id="IPR036890">
    <property type="entry name" value="HATPase_C_sf"/>
</dbReference>
<keyword evidence="13" id="KW-0902">Two-component regulatory system</keyword>
<evidence type="ECO:0000256" key="4">
    <source>
        <dbReference type="ARBA" id="ARBA00012438"/>
    </source>
</evidence>
<dbReference type="InterPro" id="IPR003018">
    <property type="entry name" value="GAF"/>
</dbReference>
<keyword evidence="12" id="KW-1133">Transmembrane helix</keyword>